<proteinExistence type="predicted"/>
<evidence type="ECO:0008006" key="3">
    <source>
        <dbReference type="Google" id="ProtNLM"/>
    </source>
</evidence>
<dbReference type="Gene3D" id="3.40.630.30">
    <property type="match status" value="1"/>
</dbReference>
<dbReference type="PANTHER" id="PTHR43415">
    <property type="entry name" value="SPERMIDINE N(1)-ACETYLTRANSFERASE"/>
    <property type="match status" value="1"/>
</dbReference>
<sequence>MIKPGPNLCMLPMEERHVPFLQNLQMDWDNADLYRMRNVIYSVFETVAWYRNVLLNNESLRYFIIAANDDPNKNPVGLVYYSNISQKARVIEQGIYLEKKLRAKPTAILEVIHISARYVFETLNYRKIKMHLTERRKSIMRALQAIDWVVEGRFIKEVFFWGKYYDEYRLSLFDESYHKLVAEFEASGNDYQRYLKARLKNMPSADIKSATFQIGGD</sequence>
<accession>I4B9Q4</accession>
<evidence type="ECO:0000313" key="1">
    <source>
        <dbReference type="EMBL" id="AFM14011.1"/>
    </source>
</evidence>
<dbReference type="PANTHER" id="PTHR43415:SF3">
    <property type="entry name" value="GNAT-FAMILY ACETYLTRANSFERASE"/>
    <property type="match status" value="1"/>
</dbReference>
<keyword evidence="2" id="KW-1185">Reference proteome</keyword>
<reference evidence="1 2" key="1">
    <citation type="submission" date="2012-06" db="EMBL/GenBank/DDBJ databases">
        <title>The complete chromosome of genome of Turneriella parva DSM 21527.</title>
        <authorList>
            <consortium name="US DOE Joint Genome Institute (JGI-PGF)"/>
            <person name="Lucas S."/>
            <person name="Han J."/>
            <person name="Lapidus A."/>
            <person name="Bruce D."/>
            <person name="Goodwin L."/>
            <person name="Pitluck S."/>
            <person name="Peters L."/>
            <person name="Kyrpides N."/>
            <person name="Mavromatis K."/>
            <person name="Ivanova N."/>
            <person name="Mikhailova N."/>
            <person name="Chertkov O."/>
            <person name="Detter J.C."/>
            <person name="Tapia R."/>
            <person name="Han C."/>
            <person name="Land M."/>
            <person name="Hauser L."/>
            <person name="Markowitz V."/>
            <person name="Cheng J.-F."/>
            <person name="Hugenholtz P."/>
            <person name="Woyke T."/>
            <person name="Wu D."/>
            <person name="Gronow S."/>
            <person name="Wellnitz S."/>
            <person name="Brambilla E."/>
            <person name="Klenk H.-P."/>
            <person name="Eisen J.A."/>
        </authorList>
    </citation>
    <scope>NUCLEOTIDE SEQUENCE [LARGE SCALE GENOMIC DNA]</scope>
    <source>
        <strain evidence="2">ATCC BAA-1111 / DSM 21527 / NCTC 11395 / H</strain>
    </source>
</reference>
<dbReference type="KEGG" id="tpx:Turpa_3373"/>
<dbReference type="SUPFAM" id="SSF55729">
    <property type="entry name" value="Acyl-CoA N-acyltransferases (Nat)"/>
    <property type="match status" value="1"/>
</dbReference>
<dbReference type="HOGENOM" id="CLU_1271827_0_0_12"/>
<evidence type="ECO:0000313" key="2">
    <source>
        <dbReference type="Proteomes" id="UP000006048"/>
    </source>
</evidence>
<gene>
    <name evidence="1" type="ordered locus">Turpa_3373</name>
</gene>
<organism evidence="1 2">
    <name type="scientific">Turneriella parva (strain ATCC BAA-1111 / DSM 21527 / NCTC 11395 / H)</name>
    <name type="common">Leptospira parva</name>
    <dbReference type="NCBI Taxonomy" id="869212"/>
    <lineage>
        <taxon>Bacteria</taxon>
        <taxon>Pseudomonadati</taxon>
        <taxon>Spirochaetota</taxon>
        <taxon>Spirochaetia</taxon>
        <taxon>Leptospirales</taxon>
        <taxon>Leptospiraceae</taxon>
        <taxon>Turneriella</taxon>
    </lineage>
</organism>
<dbReference type="AlphaFoldDB" id="I4B9Q4"/>
<dbReference type="Proteomes" id="UP000006048">
    <property type="component" value="Chromosome"/>
</dbReference>
<name>I4B9Q4_TURPD</name>
<protein>
    <recommendedName>
        <fullName evidence="3">N-acetyltransferase domain-containing protein</fullName>
    </recommendedName>
</protein>
<dbReference type="EMBL" id="CP002959">
    <property type="protein sequence ID" value="AFM14011.1"/>
    <property type="molecule type" value="Genomic_DNA"/>
</dbReference>
<dbReference type="STRING" id="869212.Turpa_3373"/>
<dbReference type="InterPro" id="IPR016181">
    <property type="entry name" value="Acyl_CoA_acyltransferase"/>
</dbReference>